<evidence type="ECO:0000256" key="6">
    <source>
        <dbReference type="ARBA" id="ARBA00022741"/>
    </source>
</evidence>
<comment type="subcellular location">
    <subcellularLocation>
        <location evidence="1">Cell membrane</location>
        <topology evidence="1">Peripheral membrane protein</topology>
    </subcellularLocation>
</comment>
<protein>
    <submittedName>
        <fullName evidence="11">Iron(III) dicitrate transport ATP-binding protein FecE</fullName>
    </submittedName>
</protein>
<keyword evidence="10" id="KW-0472">Membrane</keyword>
<dbReference type="InterPro" id="IPR003439">
    <property type="entry name" value="ABC_transporter-like_ATP-bd"/>
</dbReference>
<evidence type="ECO:0000256" key="8">
    <source>
        <dbReference type="ARBA" id="ARBA00023004"/>
    </source>
</evidence>
<dbReference type="FunFam" id="3.40.50.300:FF:000134">
    <property type="entry name" value="Iron-enterobactin ABC transporter ATP-binding protein"/>
    <property type="match status" value="1"/>
</dbReference>
<evidence type="ECO:0000313" key="11">
    <source>
        <dbReference type="EMBL" id="KDN15786.1"/>
    </source>
</evidence>
<dbReference type="EMBL" id="JFZV01000001">
    <property type="protein sequence ID" value="KDN15786.1"/>
    <property type="molecule type" value="Genomic_DNA"/>
</dbReference>
<dbReference type="InterPro" id="IPR003593">
    <property type="entry name" value="AAA+_ATPase"/>
</dbReference>
<evidence type="ECO:0000256" key="9">
    <source>
        <dbReference type="ARBA" id="ARBA00023065"/>
    </source>
</evidence>
<keyword evidence="12" id="KW-1185">Reference proteome</keyword>
<dbReference type="OrthoDB" id="5296765at2"/>
<dbReference type="InterPro" id="IPR027417">
    <property type="entry name" value="P-loop_NTPase"/>
</dbReference>
<dbReference type="GO" id="GO:0006826">
    <property type="term" value="P:iron ion transport"/>
    <property type="evidence" value="ECO:0007669"/>
    <property type="project" value="UniProtKB-KW"/>
</dbReference>
<keyword evidence="6" id="KW-0547">Nucleotide-binding</keyword>
<sequence length="252" mass="28256">MITIKNVNHNISGTAILRDINLNIPDKSITALIGPNGAGKSTLFSLIARLLPLQQGCIHIDELNVSHSKSTAIAQKLAILSQENNIQSRITVRDLLLFGRYPHNQGRVTPQDQQIVDQALQRFELEVLQQRYLSDLSGGQRQRALVAMTFCQQTKHVILDEPLNNLDMYHARELMRLLHQLTTEQGLSTIMVVHDINIAAAYADHIIAMKNGQVIMQGTPDDIITTDNMQTIFNLDTEVVSHKDKPLVIHHL</sequence>
<dbReference type="PANTHER" id="PTHR42771:SF3">
    <property type="entry name" value="PETROBACTIN IMPORT ATP-BINDING PROTEIN YCLP"/>
    <property type="match status" value="1"/>
</dbReference>
<keyword evidence="4" id="KW-1003">Cell membrane</keyword>
<proteinExistence type="inferred from homology"/>
<name>A0A066TL00_9NEIS</name>
<evidence type="ECO:0000256" key="7">
    <source>
        <dbReference type="ARBA" id="ARBA00022840"/>
    </source>
</evidence>
<dbReference type="InterPro" id="IPR017871">
    <property type="entry name" value="ABC_transporter-like_CS"/>
</dbReference>
<evidence type="ECO:0000256" key="10">
    <source>
        <dbReference type="ARBA" id="ARBA00023136"/>
    </source>
</evidence>
<dbReference type="SUPFAM" id="SSF52540">
    <property type="entry name" value="P-loop containing nucleoside triphosphate hydrolases"/>
    <property type="match status" value="1"/>
</dbReference>
<keyword evidence="5" id="KW-0410">Iron transport</keyword>
<dbReference type="PANTHER" id="PTHR42771">
    <property type="entry name" value="IRON(3+)-HYDROXAMATE IMPORT ATP-BINDING PROTEIN FHUC"/>
    <property type="match status" value="1"/>
</dbReference>
<organism evidence="11 12">
    <name type="scientific">Snodgrassella communis</name>
    <dbReference type="NCBI Taxonomy" id="2946699"/>
    <lineage>
        <taxon>Bacteria</taxon>
        <taxon>Pseudomonadati</taxon>
        <taxon>Pseudomonadota</taxon>
        <taxon>Betaproteobacteria</taxon>
        <taxon>Neisseriales</taxon>
        <taxon>Neisseriaceae</taxon>
        <taxon>Snodgrassella</taxon>
    </lineage>
</organism>
<dbReference type="GO" id="GO:0005886">
    <property type="term" value="C:plasma membrane"/>
    <property type="evidence" value="ECO:0007669"/>
    <property type="project" value="UniProtKB-SubCell"/>
</dbReference>
<keyword evidence="9" id="KW-0406">Ion transport</keyword>
<dbReference type="eggNOG" id="COG4604">
    <property type="taxonomic scope" value="Bacteria"/>
</dbReference>
<comment type="similarity">
    <text evidence="2">Belongs to the ABC transporter superfamily.</text>
</comment>
<evidence type="ECO:0000256" key="4">
    <source>
        <dbReference type="ARBA" id="ARBA00022475"/>
    </source>
</evidence>
<dbReference type="GO" id="GO:0016887">
    <property type="term" value="F:ATP hydrolysis activity"/>
    <property type="evidence" value="ECO:0007669"/>
    <property type="project" value="InterPro"/>
</dbReference>
<evidence type="ECO:0000313" key="12">
    <source>
        <dbReference type="Proteomes" id="UP000027170"/>
    </source>
</evidence>
<dbReference type="Proteomes" id="UP000027170">
    <property type="component" value="Unassembled WGS sequence"/>
</dbReference>
<evidence type="ECO:0000256" key="3">
    <source>
        <dbReference type="ARBA" id="ARBA00022448"/>
    </source>
</evidence>
<dbReference type="RefSeq" id="WP_037405061.1">
    <property type="nucleotide sequence ID" value="NZ_JFZV01000001.1"/>
</dbReference>
<dbReference type="InterPro" id="IPR051535">
    <property type="entry name" value="Siderophore_ABC-ATPase"/>
</dbReference>
<evidence type="ECO:0000256" key="1">
    <source>
        <dbReference type="ARBA" id="ARBA00004202"/>
    </source>
</evidence>
<comment type="caution">
    <text evidence="11">The sequence shown here is derived from an EMBL/GenBank/DDBJ whole genome shotgun (WGS) entry which is preliminary data.</text>
</comment>
<dbReference type="GO" id="GO:0005524">
    <property type="term" value="F:ATP binding"/>
    <property type="evidence" value="ECO:0007669"/>
    <property type="project" value="UniProtKB-KW"/>
</dbReference>
<keyword evidence="3" id="KW-0813">Transport</keyword>
<dbReference type="CDD" id="cd03214">
    <property type="entry name" value="ABC_Iron-Siderophores_B12_Hemin"/>
    <property type="match status" value="1"/>
</dbReference>
<accession>A0A066TL00</accession>
<dbReference type="PROSITE" id="PS50893">
    <property type="entry name" value="ABC_TRANSPORTER_2"/>
    <property type="match status" value="1"/>
</dbReference>
<keyword evidence="7 11" id="KW-0067">ATP-binding</keyword>
<dbReference type="PROSITE" id="PS00211">
    <property type="entry name" value="ABC_TRANSPORTER_1"/>
    <property type="match status" value="1"/>
</dbReference>
<keyword evidence="8" id="KW-0408">Iron</keyword>
<evidence type="ECO:0000256" key="2">
    <source>
        <dbReference type="ARBA" id="ARBA00005417"/>
    </source>
</evidence>
<reference evidence="11 12" key="1">
    <citation type="submission" date="2014-03" db="EMBL/GenBank/DDBJ databases">
        <title>The genomes of two eusocial bee gut symbionts.</title>
        <authorList>
            <person name="Kwong W.K."/>
            <person name="Engel P."/>
            <person name="Koch H."/>
            <person name="Moran N.A."/>
        </authorList>
    </citation>
    <scope>NUCLEOTIDE SEQUENCE [LARGE SCALE GENOMIC DNA]</scope>
    <source>
        <strain evidence="12">wkB29</strain>
    </source>
</reference>
<gene>
    <name evidence="11" type="ORF">SALWKB29_0205</name>
</gene>
<dbReference type="SMART" id="SM00382">
    <property type="entry name" value="AAA"/>
    <property type="match status" value="1"/>
</dbReference>
<dbReference type="AlphaFoldDB" id="A0A066TL00"/>
<dbReference type="Pfam" id="PF00005">
    <property type="entry name" value="ABC_tran"/>
    <property type="match status" value="1"/>
</dbReference>
<evidence type="ECO:0000256" key="5">
    <source>
        <dbReference type="ARBA" id="ARBA00022496"/>
    </source>
</evidence>
<dbReference type="Gene3D" id="3.40.50.300">
    <property type="entry name" value="P-loop containing nucleotide triphosphate hydrolases"/>
    <property type="match status" value="1"/>
</dbReference>